<protein>
    <submittedName>
        <fullName evidence="1">Uncharacterized protein</fullName>
    </submittedName>
</protein>
<proteinExistence type="predicted"/>
<gene>
    <name evidence="1" type="ORF">PMV_019</name>
</gene>
<dbReference type="Proteomes" id="UP000319438">
    <property type="component" value="Segment"/>
</dbReference>
<reference evidence="1" key="1">
    <citation type="journal article" date="2015" name="Genome Announc.">
        <title>Complete Genome Sequence of a New Member of the Marseilleviridae Recovered from the Brackish Submarine Spring in the Cassis Port-Miou Calanque, France.</title>
        <authorList>
            <person name="Doutre G."/>
            <person name="Arfib B."/>
            <person name="Rochette P."/>
            <person name="Claverie J.M."/>
            <person name="Bonin P."/>
            <person name="Abergel C."/>
        </authorList>
    </citation>
    <scope>NUCLEOTIDE SEQUENCE [LARGE SCALE GENOMIC DNA]</scope>
    <source>
        <strain evidence="1">1</strain>
    </source>
</reference>
<organism evidence="1 2">
    <name type="scientific">Port-miou virus</name>
    <dbReference type="NCBI Taxonomy" id="1733873"/>
    <lineage>
        <taxon>Viruses</taxon>
        <taxon>Varidnaviria</taxon>
        <taxon>Bamfordvirae</taxon>
        <taxon>Nucleocytoviricota</taxon>
        <taxon>Megaviricetes</taxon>
        <taxon>Pimascovirales</taxon>
        <taxon>Pimascovirales incertae sedis</taxon>
        <taxon>Marseilleviridae</taxon>
        <taxon>Losannavirus</taxon>
        <taxon>Losannavirus lausannense</taxon>
        <taxon>Lausannevirus</taxon>
    </lineage>
</organism>
<evidence type="ECO:0000313" key="1">
    <source>
        <dbReference type="EMBL" id="ALH06717.1"/>
    </source>
</evidence>
<sequence>MREGKLVRAKVCWVDLVTVFGKNKHSKKGTGGGAEEVSPFPERLPLEYFHSVVELFSFPNSLLLPLEKISCFLCQSRGFETPISGSSINHFLFFLNVDRPIHSRRKNSFTASSPFGDFNSDSLLDHFHVLRDEFSVFGRCHRKHKCIFGVQISKNVNKGFHRERKSFECSFNGSIFHAKI</sequence>
<name>A0A0N9PLQ5_9VIRU</name>
<accession>A0A0N9PLQ5</accession>
<dbReference type="EMBL" id="KT428292">
    <property type="protein sequence ID" value="ALH06717.1"/>
    <property type="molecule type" value="Genomic_DNA"/>
</dbReference>
<evidence type="ECO:0000313" key="2">
    <source>
        <dbReference type="Proteomes" id="UP000319438"/>
    </source>
</evidence>